<proteinExistence type="predicted"/>
<feature type="region of interest" description="Disordered" evidence="2">
    <location>
        <begin position="665"/>
        <end position="687"/>
    </location>
</feature>
<comment type="caution">
    <text evidence="3">The sequence shown here is derived from an EMBL/GenBank/DDBJ whole genome shotgun (WGS) entry which is preliminary data.</text>
</comment>
<protein>
    <submittedName>
        <fullName evidence="3">Uncharacterized protein</fullName>
    </submittedName>
</protein>
<feature type="compositionally biased region" description="Polar residues" evidence="2">
    <location>
        <begin position="906"/>
        <end position="920"/>
    </location>
</feature>
<feature type="compositionally biased region" description="Low complexity" evidence="2">
    <location>
        <begin position="1022"/>
        <end position="1041"/>
    </location>
</feature>
<sequence length="1381" mass="155744">MIKERVQIEDRASEFNILIQPLLTLLSSPDKDVSNSAAAGLERLIDNQEEAAIYLVSHQYVNSTSQQLFNSMMAQQKAAMILSDRGNESNSLLIDQKKIKEKGGLPAHVRMNMLDIIMKLIGICEDSSVFGVILPVLQQMDTKFRELRTDIQAQERSKNKKSSSKNEKKEQEDSTAVNILKEEEEINIKVVNMLNMMKLKNVVRDESTLFRLERGKAQKLSEQFDQSNTLKKKVGQQQQMIEALKKQMRNVRQKVIPQLIQEQQLKLDEQQQSQQISPSQSPMNQSMLLPQKSFNSGSGSQQLSLTDSQSSEQVQQVQQVQQKQDSSSKSPELASSSDDDGSSPRYNPGSPVINTPSPMVSNESQSQPQIQITGSHSPIYQDQTKSAPQIKSKSSQINPELLNPAQKQPQQSPGVQSPQLTNSSQLFPLISQKSQHGILQRRISTQSVHDRLSPDLEQVIFEQVEIDEITKLKEWQKPNIELGDKDAIDKVIKTKKLIEGKSLDEKEKFVKKDEIFERYSMILFEQRNRADGPCEELVDVICQVLFDLTVGNEKVIEVALNTKKKFDKKEKSKVERENDGELIELNIVDELVQLINMHPSPPVKFDHLRTLSNIIYSANNNQNGRLFLMGVIQAVAPLLSNEDEQIQKSANLAVFNNIQGGRNLKVEPSSSSSTSSTQSLTSPSSQFRFPLYNSKTAPLQPIKQSKTADSTQVDEQLIHPFLNYLENDGTIDVLFKEGIKRTNQKKIQRDIATTIAWLYQGQQLPNRFCKTKTKDEESDSEQDSNDDIMSQDLMKKEKDAVVNTDKQKETNVIYIMKMAAQTDTESVVRYSLSGLLSLAENRANHAQILSQDFLHFLATSVRHMKPNHLKPSLRLLEALSRRGIKPTQDEIKKQVSKRIVEEISKGINSEASSNPTSSEPQNRRRGGDSSSTLTPALKIDKWTMQYATDLLPWLGEPGVNSQLEKLKKEIMGKDDDEKLESAQKGALKVLEDILRMQIEKIKLERQAFKKNQKSDKKLEGMTSPPTSPTASKSQQQSSSSSFAPTKHQSSFYPRLQTDVSMVLHSICELIDELAFENGPVVAEAYKTGIIQQLQQLLNLLLSSSTDPEDVDSIYIDAFVDLTCKQTDQQSLQLHKQGIMNTLVHILKYFNGTNQINNSLISLVSIVGAGIRSVDETNEHPFRDQLEKDGQIKDIFKYAIQKTDEKEKKKQESGDLTEKDKKKFSEIRTRAGISLGWLHQAYPIDIKIGEHLLRVLQQGSKNESTFLSKNSLDAMVALAGCEANHKFIIQDNFLSTLSDLIFDGDEGVIENALYVVEVMMKKGDKKTTYAKIKDELAKQRSGKSKDEGEDLSLKKKIIKYKSSANRSIQRNARAIITLIEIE</sequence>
<dbReference type="SUPFAM" id="SSF48371">
    <property type="entry name" value="ARM repeat"/>
    <property type="match status" value="2"/>
</dbReference>
<dbReference type="EMBL" id="SNRW01000269">
    <property type="protein sequence ID" value="KAA6402215.1"/>
    <property type="molecule type" value="Genomic_DNA"/>
</dbReference>
<evidence type="ECO:0000256" key="2">
    <source>
        <dbReference type="SAM" id="MobiDB-lite"/>
    </source>
</evidence>
<keyword evidence="1" id="KW-0175">Coiled coil</keyword>
<feature type="region of interest" description="Disordered" evidence="2">
    <location>
        <begin position="269"/>
        <end position="371"/>
    </location>
</feature>
<feature type="compositionally biased region" description="Polar residues" evidence="2">
    <location>
        <begin position="352"/>
        <end position="371"/>
    </location>
</feature>
<accession>A0A5J4X6E4</accession>
<feature type="compositionally biased region" description="Low complexity" evidence="2">
    <location>
        <begin position="668"/>
        <end position="686"/>
    </location>
</feature>
<feature type="coiled-coil region" evidence="1">
    <location>
        <begin position="227"/>
        <end position="254"/>
    </location>
</feature>
<dbReference type="InterPro" id="IPR016024">
    <property type="entry name" value="ARM-type_fold"/>
</dbReference>
<feature type="region of interest" description="Disordered" evidence="2">
    <location>
        <begin position="150"/>
        <end position="176"/>
    </location>
</feature>
<evidence type="ECO:0000313" key="3">
    <source>
        <dbReference type="EMBL" id="KAA6402215.1"/>
    </source>
</evidence>
<dbReference type="Gene3D" id="1.25.10.10">
    <property type="entry name" value="Leucine-rich Repeat Variant"/>
    <property type="match status" value="2"/>
</dbReference>
<name>A0A5J4X6E4_9EUKA</name>
<evidence type="ECO:0000256" key="1">
    <source>
        <dbReference type="SAM" id="Coils"/>
    </source>
</evidence>
<feature type="compositionally biased region" description="Basic and acidic residues" evidence="2">
    <location>
        <begin position="1009"/>
        <end position="1019"/>
    </location>
</feature>
<dbReference type="InterPro" id="IPR000225">
    <property type="entry name" value="Armadillo"/>
</dbReference>
<reference evidence="3 4" key="1">
    <citation type="submission" date="2019-03" db="EMBL/GenBank/DDBJ databases">
        <title>Single cell metagenomics reveals metabolic interactions within the superorganism composed of flagellate Streblomastix strix and complex community of Bacteroidetes bacteria on its surface.</title>
        <authorList>
            <person name="Treitli S.C."/>
            <person name="Kolisko M."/>
            <person name="Husnik F."/>
            <person name="Keeling P."/>
            <person name="Hampl V."/>
        </authorList>
    </citation>
    <scope>NUCLEOTIDE SEQUENCE [LARGE SCALE GENOMIC DNA]</scope>
    <source>
        <strain evidence="3">ST1C</strain>
    </source>
</reference>
<feature type="region of interest" description="Disordered" evidence="2">
    <location>
        <begin position="1009"/>
        <end position="1047"/>
    </location>
</feature>
<gene>
    <name evidence="3" type="ORF">EZS28_002258</name>
</gene>
<dbReference type="InterPro" id="IPR011989">
    <property type="entry name" value="ARM-like"/>
</dbReference>
<dbReference type="Proteomes" id="UP000324800">
    <property type="component" value="Unassembled WGS sequence"/>
</dbReference>
<feature type="compositionally biased region" description="Low complexity" evidence="2">
    <location>
        <begin position="269"/>
        <end position="336"/>
    </location>
</feature>
<evidence type="ECO:0000313" key="4">
    <source>
        <dbReference type="Proteomes" id="UP000324800"/>
    </source>
</evidence>
<organism evidence="3 4">
    <name type="scientific">Streblomastix strix</name>
    <dbReference type="NCBI Taxonomy" id="222440"/>
    <lineage>
        <taxon>Eukaryota</taxon>
        <taxon>Metamonada</taxon>
        <taxon>Preaxostyla</taxon>
        <taxon>Oxymonadida</taxon>
        <taxon>Streblomastigidae</taxon>
        <taxon>Streblomastix</taxon>
    </lineage>
</organism>
<feature type="region of interest" description="Disordered" evidence="2">
    <location>
        <begin position="906"/>
        <end position="934"/>
    </location>
</feature>
<dbReference type="SMART" id="SM00185">
    <property type="entry name" value="ARM"/>
    <property type="match status" value="3"/>
</dbReference>